<proteinExistence type="predicted"/>
<feature type="transmembrane region" description="Helical" evidence="2">
    <location>
        <begin position="45"/>
        <end position="67"/>
    </location>
</feature>
<reference evidence="4" key="1">
    <citation type="journal article" date="2019" name="Int. J. Syst. Evol. Microbiol.">
        <title>The Global Catalogue of Microorganisms (GCM) 10K type strain sequencing project: providing services to taxonomists for standard genome sequencing and annotation.</title>
        <authorList>
            <consortium name="The Broad Institute Genomics Platform"/>
            <consortium name="The Broad Institute Genome Sequencing Center for Infectious Disease"/>
            <person name="Wu L."/>
            <person name="Ma J."/>
        </authorList>
    </citation>
    <scope>NUCLEOTIDE SEQUENCE [LARGE SCALE GENOMIC DNA]</scope>
    <source>
        <strain evidence="4">CGMCC 1.6960</strain>
    </source>
</reference>
<dbReference type="RefSeq" id="WP_188716406.1">
    <property type="nucleotide sequence ID" value="NZ_BAABBD010000006.1"/>
</dbReference>
<name>A0ABQ2KIN5_9MICO</name>
<feature type="region of interest" description="Disordered" evidence="1">
    <location>
        <begin position="224"/>
        <end position="249"/>
    </location>
</feature>
<keyword evidence="2" id="KW-1133">Transmembrane helix</keyword>
<feature type="transmembrane region" description="Helical" evidence="2">
    <location>
        <begin position="179"/>
        <end position="202"/>
    </location>
</feature>
<feature type="transmembrane region" description="Helical" evidence="2">
    <location>
        <begin position="119"/>
        <end position="136"/>
    </location>
</feature>
<evidence type="ECO:0000256" key="2">
    <source>
        <dbReference type="SAM" id="Phobius"/>
    </source>
</evidence>
<sequence>MRRVLLDDRSVPVVALRVSILLLGVLAEAWNIADVARSGERWSEHFAYFTVQANLLVLAVVAWTLAVPAHRRPAWSEHVRGAATAYAVLAGLVWAVLLAEPGEALSWTIEYTNVAQHRLVPALLLLDWLLVAGPRIRLVRCLWWMAYPVAYLASAWLRGGLVDGWFPYPFLDPDEHGGWAGLVGPVGQVLLAFLVGIAAVALGGALRRRVLPIEEVQRLRPLPLGEAQRASRASRPSSTSASPHSNSSP</sequence>
<accession>A0ABQ2KIN5</accession>
<gene>
    <name evidence="3" type="ORF">GCM10010968_08630</name>
</gene>
<dbReference type="NCBIfam" id="NF038065">
    <property type="entry name" value="Pr6Pr"/>
    <property type="match status" value="1"/>
</dbReference>
<keyword evidence="4" id="KW-1185">Reference proteome</keyword>
<dbReference type="EMBL" id="BMLM01000001">
    <property type="protein sequence ID" value="GGN80627.1"/>
    <property type="molecule type" value="Genomic_DNA"/>
</dbReference>
<protein>
    <recommendedName>
        <fullName evidence="5">FAR-17a/AIG1-like protein</fullName>
    </recommendedName>
</protein>
<evidence type="ECO:0000256" key="1">
    <source>
        <dbReference type="SAM" id="MobiDB-lite"/>
    </source>
</evidence>
<dbReference type="InterPro" id="IPR049713">
    <property type="entry name" value="Pr6Pr-like"/>
</dbReference>
<keyword evidence="2" id="KW-0812">Transmembrane</keyword>
<keyword evidence="2" id="KW-0472">Membrane</keyword>
<feature type="transmembrane region" description="Helical" evidence="2">
    <location>
        <begin position="79"/>
        <end position="99"/>
    </location>
</feature>
<comment type="caution">
    <text evidence="3">The sequence shown here is derived from an EMBL/GenBank/DDBJ whole genome shotgun (WGS) entry which is preliminary data.</text>
</comment>
<feature type="transmembrane region" description="Helical" evidence="2">
    <location>
        <begin position="12"/>
        <end position="33"/>
    </location>
</feature>
<evidence type="ECO:0008006" key="5">
    <source>
        <dbReference type="Google" id="ProtNLM"/>
    </source>
</evidence>
<feature type="compositionally biased region" description="Low complexity" evidence="1">
    <location>
        <begin position="230"/>
        <end position="249"/>
    </location>
</feature>
<feature type="transmembrane region" description="Helical" evidence="2">
    <location>
        <begin position="141"/>
        <end position="159"/>
    </location>
</feature>
<organism evidence="3 4">
    <name type="scientific">Agrococcus terreus</name>
    <dbReference type="NCBI Taxonomy" id="574649"/>
    <lineage>
        <taxon>Bacteria</taxon>
        <taxon>Bacillati</taxon>
        <taxon>Actinomycetota</taxon>
        <taxon>Actinomycetes</taxon>
        <taxon>Micrococcales</taxon>
        <taxon>Microbacteriaceae</taxon>
        <taxon>Agrococcus</taxon>
    </lineage>
</organism>
<evidence type="ECO:0000313" key="4">
    <source>
        <dbReference type="Proteomes" id="UP000626982"/>
    </source>
</evidence>
<evidence type="ECO:0000313" key="3">
    <source>
        <dbReference type="EMBL" id="GGN80627.1"/>
    </source>
</evidence>
<dbReference type="Proteomes" id="UP000626982">
    <property type="component" value="Unassembled WGS sequence"/>
</dbReference>